<evidence type="ECO:0008006" key="7">
    <source>
        <dbReference type="Google" id="ProtNLM"/>
    </source>
</evidence>
<dbReference type="InterPro" id="IPR029058">
    <property type="entry name" value="AB_hydrolase_fold"/>
</dbReference>
<dbReference type="Proteomes" id="UP001177769">
    <property type="component" value="Chromosome"/>
</dbReference>
<evidence type="ECO:0000256" key="1">
    <source>
        <dbReference type="ARBA" id="ARBA00022801"/>
    </source>
</evidence>
<dbReference type="Pfam" id="PF03403">
    <property type="entry name" value="PAF-AH_p_II"/>
    <property type="match status" value="1"/>
</dbReference>
<evidence type="ECO:0000256" key="3">
    <source>
        <dbReference type="ARBA" id="ARBA00023098"/>
    </source>
</evidence>
<gene>
    <name evidence="5" type="ORF">PFX98_13250</name>
</gene>
<feature type="chain" id="PRO_5041649112" description="Acetylhydrolase" evidence="4">
    <location>
        <begin position="27"/>
        <end position="340"/>
    </location>
</feature>
<keyword evidence="6" id="KW-1185">Reference proteome</keyword>
<dbReference type="PANTHER" id="PTHR10272:SF0">
    <property type="entry name" value="PLATELET-ACTIVATING FACTOR ACETYLHYDROLASE"/>
    <property type="match status" value="1"/>
</dbReference>
<evidence type="ECO:0000256" key="4">
    <source>
        <dbReference type="SAM" id="SignalP"/>
    </source>
</evidence>
<keyword evidence="3" id="KW-0443">Lipid metabolism</keyword>
<accession>A0AA95NBT5</accession>
<dbReference type="SUPFAM" id="SSF53474">
    <property type="entry name" value="alpha/beta-Hydrolases"/>
    <property type="match status" value="1"/>
</dbReference>
<dbReference type="RefSeq" id="WP_285230972.1">
    <property type="nucleotide sequence ID" value="NZ_CP116346.1"/>
</dbReference>
<dbReference type="GO" id="GO:0016042">
    <property type="term" value="P:lipid catabolic process"/>
    <property type="evidence" value="ECO:0007669"/>
    <property type="project" value="UniProtKB-KW"/>
</dbReference>
<proteinExistence type="predicted"/>
<dbReference type="AlphaFoldDB" id="A0AA95NBT5"/>
<evidence type="ECO:0000313" key="6">
    <source>
        <dbReference type="Proteomes" id="UP001177769"/>
    </source>
</evidence>
<keyword evidence="4" id="KW-0732">Signal</keyword>
<evidence type="ECO:0000313" key="5">
    <source>
        <dbReference type="EMBL" id="WIT09902.1"/>
    </source>
</evidence>
<dbReference type="Gene3D" id="3.40.50.1820">
    <property type="entry name" value="alpha/beta hydrolase"/>
    <property type="match status" value="1"/>
</dbReference>
<dbReference type="GO" id="GO:0003847">
    <property type="term" value="F:1-alkyl-2-acetylglycerophosphocholine esterase activity"/>
    <property type="evidence" value="ECO:0007669"/>
    <property type="project" value="TreeGrafter"/>
</dbReference>
<protein>
    <recommendedName>
        <fullName evidence="7">Acetylhydrolase</fullName>
    </recommendedName>
</protein>
<dbReference type="KEGG" id="pais:PFX98_13250"/>
<evidence type="ECO:0000256" key="2">
    <source>
        <dbReference type="ARBA" id="ARBA00022963"/>
    </source>
</evidence>
<name>A0AA95NBT5_9BURK</name>
<keyword evidence="1" id="KW-0378">Hydrolase</keyword>
<keyword evidence="2" id="KW-0442">Lipid degradation</keyword>
<dbReference type="EMBL" id="CP116346">
    <property type="protein sequence ID" value="WIT09902.1"/>
    <property type="molecule type" value="Genomic_DNA"/>
</dbReference>
<organism evidence="5 6">
    <name type="scientific">Paucibacter sediminis</name>
    <dbReference type="NCBI Taxonomy" id="3019553"/>
    <lineage>
        <taxon>Bacteria</taxon>
        <taxon>Pseudomonadati</taxon>
        <taxon>Pseudomonadota</taxon>
        <taxon>Betaproteobacteria</taxon>
        <taxon>Burkholderiales</taxon>
        <taxon>Sphaerotilaceae</taxon>
        <taxon>Roseateles</taxon>
    </lineage>
</organism>
<dbReference type="PANTHER" id="PTHR10272">
    <property type="entry name" value="PLATELET-ACTIVATING FACTOR ACETYLHYDROLASE"/>
    <property type="match status" value="1"/>
</dbReference>
<reference evidence="5" key="1">
    <citation type="submission" date="2023-01" db="EMBL/GenBank/DDBJ databases">
        <title>Whole genome sequence of Paucibacter sp. S2-9 isolated from pond sediment.</title>
        <authorList>
            <person name="Jung J.Y."/>
        </authorList>
    </citation>
    <scope>NUCLEOTIDE SEQUENCE</scope>
    <source>
        <strain evidence="5">S2-9</strain>
    </source>
</reference>
<feature type="signal peptide" evidence="4">
    <location>
        <begin position="1"/>
        <end position="26"/>
    </location>
</feature>
<sequence>MNYWRRRSLMLLLALSASLTVGSHCRADRRDRLEAPPAAIAQAASAEAPAYEQRDLDWVDASRARAVPARLYWPKQVADGARVPLVVFSHGIGGSRRGYSYLGAYWSSQGIASLHVQHVGSDRELWFGNPLTLVSRLQDAAQEREALNRVGDVRFALDQMLHGEWAAHIDTERIVAAGHSYGANTTLLLAGARVTRAGQALDLREPRIKAAIIISAPPFYGEPDVAAILQAIRIPTLHITSTEDVIRIPGYYSDARDRVRVFEATGSATKALAVFEGGSHSMFTDRAGTGGALLNPQVKAATKDLTLAFLRSVLDGRDDGLRGWSERYRDILARWLSQGS</sequence>